<reference evidence="3" key="1">
    <citation type="submission" date="2022-12" db="EMBL/GenBank/DDBJ databases">
        <authorList>
            <person name="Petersen C."/>
        </authorList>
    </citation>
    <scope>NUCLEOTIDE SEQUENCE</scope>
    <source>
        <strain evidence="3">IBT 15544</strain>
    </source>
</reference>
<dbReference type="AlphaFoldDB" id="A0A9W9MNS9"/>
<dbReference type="EMBL" id="JAPQKR010000012">
    <property type="protein sequence ID" value="KAJ5204562.1"/>
    <property type="molecule type" value="Genomic_DNA"/>
</dbReference>
<dbReference type="Proteomes" id="UP001150904">
    <property type="component" value="Unassembled WGS sequence"/>
</dbReference>
<comment type="caution">
    <text evidence="3">The sequence shown here is derived from an EMBL/GenBank/DDBJ whole genome shotgun (WGS) entry which is preliminary data.</text>
</comment>
<feature type="transmembrane region" description="Helical" evidence="2">
    <location>
        <begin position="20"/>
        <end position="39"/>
    </location>
</feature>
<keyword evidence="2" id="KW-0472">Membrane</keyword>
<accession>A0A9W9MNS9</accession>
<feature type="compositionally biased region" description="Low complexity" evidence="1">
    <location>
        <begin position="106"/>
        <end position="117"/>
    </location>
</feature>
<evidence type="ECO:0000256" key="2">
    <source>
        <dbReference type="SAM" id="Phobius"/>
    </source>
</evidence>
<dbReference type="GeneID" id="83179804"/>
<protein>
    <submittedName>
        <fullName evidence="3">Uncharacterized protein</fullName>
    </submittedName>
</protein>
<evidence type="ECO:0000313" key="3">
    <source>
        <dbReference type="EMBL" id="KAJ5204562.1"/>
    </source>
</evidence>
<sequence>MRSAAQGYIRSCLPPFTSWTLYSGISLLSLGLFLAIHYIRRRGQQAYLEREPDPWSQSFDMEKAMIKSTSSPSASDILKPLSRNGTFPSSGAVAAMAREQMQKTDSGSGSPGASEAEIPTRSEAGNEASGSVQSRSESVQQIHEGDTGEVQIWRRLIVEYS</sequence>
<keyword evidence="2" id="KW-0812">Transmembrane</keyword>
<dbReference type="OrthoDB" id="4362480at2759"/>
<dbReference type="RefSeq" id="XP_058309041.1">
    <property type="nucleotide sequence ID" value="XM_058452503.1"/>
</dbReference>
<organism evidence="3 4">
    <name type="scientific">Penicillium cinerascens</name>
    <dbReference type="NCBI Taxonomy" id="70096"/>
    <lineage>
        <taxon>Eukaryota</taxon>
        <taxon>Fungi</taxon>
        <taxon>Dikarya</taxon>
        <taxon>Ascomycota</taxon>
        <taxon>Pezizomycotina</taxon>
        <taxon>Eurotiomycetes</taxon>
        <taxon>Eurotiomycetidae</taxon>
        <taxon>Eurotiales</taxon>
        <taxon>Aspergillaceae</taxon>
        <taxon>Penicillium</taxon>
    </lineage>
</organism>
<feature type="compositionally biased region" description="Polar residues" evidence="1">
    <location>
        <begin position="128"/>
        <end position="141"/>
    </location>
</feature>
<gene>
    <name evidence="3" type="ORF">N7498_005441</name>
</gene>
<feature type="region of interest" description="Disordered" evidence="1">
    <location>
        <begin position="70"/>
        <end position="148"/>
    </location>
</feature>
<proteinExistence type="predicted"/>
<evidence type="ECO:0000313" key="4">
    <source>
        <dbReference type="Proteomes" id="UP001150904"/>
    </source>
</evidence>
<reference evidence="3" key="2">
    <citation type="journal article" date="2023" name="IMA Fungus">
        <title>Comparative genomic study of the Penicillium genus elucidates a diverse pangenome and 15 lateral gene transfer events.</title>
        <authorList>
            <person name="Petersen C."/>
            <person name="Sorensen T."/>
            <person name="Nielsen M.R."/>
            <person name="Sondergaard T.E."/>
            <person name="Sorensen J.L."/>
            <person name="Fitzpatrick D.A."/>
            <person name="Frisvad J.C."/>
            <person name="Nielsen K.L."/>
        </authorList>
    </citation>
    <scope>NUCLEOTIDE SEQUENCE</scope>
    <source>
        <strain evidence="3">IBT 15544</strain>
    </source>
</reference>
<name>A0A9W9MNS9_9EURO</name>
<evidence type="ECO:0000256" key="1">
    <source>
        <dbReference type="SAM" id="MobiDB-lite"/>
    </source>
</evidence>
<keyword evidence="4" id="KW-1185">Reference proteome</keyword>
<keyword evidence="2" id="KW-1133">Transmembrane helix</keyword>